<proteinExistence type="predicted"/>
<name>G3GXF5_CRIGR</name>
<gene>
    <name evidence="1" type="ORF">I79_002445</name>
</gene>
<accession>G3GXF5</accession>
<organism evidence="1 2">
    <name type="scientific">Cricetulus griseus</name>
    <name type="common">Chinese hamster</name>
    <name type="synonym">Cricetulus barabensis griseus</name>
    <dbReference type="NCBI Taxonomy" id="10029"/>
    <lineage>
        <taxon>Eukaryota</taxon>
        <taxon>Metazoa</taxon>
        <taxon>Chordata</taxon>
        <taxon>Craniata</taxon>
        <taxon>Vertebrata</taxon>
        <taxon>Euteleostomi</taxon>
        <taxon>Mammalia</taxon>
        <taxon>Eutheria</taxon>
        <taxon>Euarchontoglires</taxon>
        <taxon>Glires</taxon>
        <taxon>Rodentia</taxon>
        <taxon>Myomorpha</taxon>
        <taxon>Muroidea</taxon>
        <taxon>Cricetidae</taxon>
        <taxon>Cricetinae</taxon>
        <taxon>Cricetulus</taxon>
    </lineage>
</organism>
<dbReference type="InParanoid" id="G3GXF5"/>
<sequence>MLGTIQPKVLCKLQTFKKYTFQGYLQDGKGGRLPLGGAPVPQAAVQRQTAVGTHMFSLM</sequence>
<dbReference type="Proteomes" id="UP000001075">
    <property type="component" value="Unassembled WGS sequence"/>
</dbReference>
<dbReference type="EMBL" id="JH000058">
    <property type="protein sequence ID" value="EGW06304.1"/>
    <property type="molecule type" value="Genomic_DNA"/>
</dbReference>
<evidence type="ECO:0000313" key="2">
    <source>
        <dbReference type="Proteomes" id="UP000001075"/>
    </source>
</evidence>
<dbReference type="AlphaFoldDB" id="G3GXF5"/>
<reference evidence="2" key="1">
    <citation type="journal article" date="2011" name="Nat. Biotechnol.">
        <title>The genomic sequence of the Chinese hamster ovary (CHO)-K1 cell line.</title>
        <authorList>
            <person name="Xu X."/>
            <person name="Nagarajan H."/>
            <person name="Lewis N.E."/>
            <person name="Pan S."/>
            <person name="Cai Z."/>
            <person name="Liu X."/>
            <person name="Chen W."/>
            <person name="Xie M."/>
            <person name="Wang W."/>
            <person name="Hammond S."/>
            <person name="Andersen M.R."/>
            <person name="Neff N."/>
            <person name="Passarelli B."/>
            <person name="Koh W."/>
            <person name="Fan H.C."/>
            <person name="Wang J."/>
            <person name="Gui Y."/>
            <person name="Lee K.H."/>
            <person name="Betenbaugh M.J."/>
            <person name="Quake S.R."/>
            <person name="Famili I."/>
            <person name="Palsson B.O."/>
            <person name="Wang J."/>
        </authorList>
    </citation>
    <scope>NUCLEOTIDE SEQUENCE [LARGE SCALE GENOMIC DNA]</scope>
    <source>
        <strain evidence="2">CHO K1 cell line</strain>
    </source>
</reference>
<evidence type="ECO:0000313" key="1">
    <source>
        <dbReference type="EMBL" id="EGW06304.1"/>
    </source>
</evidence>
<protein>
    <submittedName>
        <fullName evidence="1">Uncharacterized protein</fullName>
    </submittedName>
</protein>